<reference evidence="1" key="1">
    <citation type="journal article" date="2023" name="PeerJ">
        <title>Selection and evaluation of lactic acid bacteria from chicken feces in Thailand as potential probiotics.</title>
        <authorList>
            <person name="Khurajog B."/>
            <person name="Disastra Y."/>
            <person name="Lawwyne L.D."/>
            <person name="Sirichokchatchawan W."/>
            <person name="Niyomtham W."/>
            <person name="Yindee J."/>
            <person name="Hampson D.J."/>
            <person name="Prapasarakul N."/>
        </authorList>
    </citation>
    <scope>NUCLEOTIDE SEQUENCE</scope>
    <source>
        <strain evidence="1">BF9</strain>
    </source>
</reference>
<gene>
    <name evidence="1" type="ORF">R0G89_02735</name>
</gene>
<dbReference type="RefSeq" id="WP_070366230.1">
    <property type="nucleotide sequence ID" value="NZ_CP015206.1"/>
</dbReference>
<dbReference type="KEGG" id="paci:A4V11_02955"/>
<evidence type="ECO:0000313" key="1">
    <source>
        <dbReference type="EMBL" id="MDV2620654.1"/>
    </source>
</evidence>
<protein>
    <submittedName>
        <fullName evidence="1">DsbA family protein</fullName>
    </submittedName>
</protein>
<dbReference type="GeneID" id="57366150"/>
<name>A0AAP3TZG2_PEDAC</name>
<dbReference type="Proteomes" id="UP001280897">
    <property type="component" value="Unassembled WGS sequence"/>
</dbReference>
<dbReference type="SUPFAM" id="SSF52833">
    <property type="entry name" value="Thioredoxin-like"/>
    <property type="match status" value="1"/>
</dbReference>
<comment type="caution">
    <text evidence="1">The sequence shown here is derived from an EMBL/GenBank/DDBJ whole genome shotgun (WGS) entry which is preliminary data.</text>
</comment>
<proteinExistence type="predicted"/>
<organism evidence="1 2">
    <name type="scientific">Pediococcus acidilactici</name>
    <dbReference type="NCBI Taxonomy" id="1254"/>
    <lineage>
        <taxon>Bacteria</taxon>
        <taxon>Bacillati</taxon>
        <taxon>Bacillota</taxon>
        <taxon>Bacilli</taxon>
        <taxon>Lactobacillales</taxon>
        <taxon>Lactobacillaceae</taxon>
        <taxon>Pediococcus</taxon>
        <taxon>Pediococcus acidilactici group</taxon>
    </lineage>
</organism>
<reference evidence="1" key="2">
    <citation type="submission" date="2023-10" db="EMBL/GenBank/DDBJ databases">
        <authorList>
            <person name="Khurajog B."/>
        </authorList>
    </citation>
    <scope>NUCLEOTIDE SEQUENCE</scope>
    <source>
        <strain evidence="1">BF9</strain>
    </source>
</reference>
<dbReference type="Gene3D" id="3.40.30.10">
    <property type="entry name" value="Glutaredoxin"/>
    <property type="match status" value="1"/>
</dbReference>
<evidence type="ECO:0000313" key="2">
    <source>
        <dbReference type="Proteomes" id="UP001280897"/>
    </source>
</evidence>
<dbReference type="Pfam" id="PF13743">
    <property type="entry name" value="Thioredoxin_5"/>
    <property type="match status" value="1"/>
</dbReference>
<sequence length="196" mass="22734">MLETYLFITPWGDECFKCEKETIRYFGRAEEKVDLKIFPVLNMQVVLNYMKHNQVKNGNYNDLFNRMYLTCLDYKAACYQGRAKGRQFLVAMQKAVIDKGESYSIELGSQLAQQVGLDLTMFEDDRRSEMVQKEFKHDQQLAHEMGAESIPAAVIFNVKDEEYGILMDHYDYQTLASVCKLKLASDDDNSFIPETL</sequence>
<dbReference type="InterPro" id="IPR036249">
    <property type="entry name" value="Thioredoxin-like_sf"/>
</dbReference>
<dbReference type="AlphaFoldDB" id="A0AAP3TZG2"/>
<accession>A0AAP3TZG2</accession>
<dbReference type="EMBL" id="JAWJAV010000001">
    <property type="protein sequence ID" value="MDV2620654.1"/>
    <property type="molecule type" value="Genomic_DNA"/>
</dbReference>